<dbReference type="InterPro" id="IPR021109">
    <property type="entry name" value="Peptidase_aspartic_dom_sf"/>
</dbReference>
<evidence type="ECO:0000256" key="3">
    <source>
        <dbReference type="ARBA" id="ARBA00022750"/>
    </source>
</evidence>
<evidence type="ECO:0000259" key="7">
    <source>
        <dbReference type="PROSITE" id="PS51767"/>
    </source>
</evidence>
<dbReference type="GO" id="GO:0004190">
    <property type="term" value="F:aspartic-type endopeptidase activity"/>
    <property type="evidence" value="ECO:0007669"/>
    <property type="project" value="UniProtKB-KW"/>
</dbReference>
<dbReference type="PROSITE" id="PS51767">
    <property type="entry name" value="PEPTIDASE_A1"/>
    <property type="match status" value="1"/>
</dbReference>
<feature type="domain" description="Peptidase A1" evidence="7">
    <location>
        <begin position="162"/>
        <end position="476"/>
    </location>
</feature>
<comment type="similarity">
    <text evidence="1 6">Belongs to the peptidase A1 family.</text>
</comment>
<accession>A0A0D7A016</accession>
<proteinExistence type="inferred from homology"/>
<gene>
    <name evidence="8" type="ORF">FISHEDRAFT_61903</name>
</gene>
<keyword evidence="2 6" id="KW-0645">Protease</keyword>
<dbReference type="InterPro" id="IPR034164">
    <property type="entry name" value="Pepsin-like_dom"/>
</dbReference>
<feature type="active site" evidence="5">
    <location>
        <position position="363"/>
    </location>
</feature>
<protein>
    <submittedName>
        <fullName evidence="8">Acid protease</fullName>
    </submittedName>
</protein>
<dbReference type="OrthoDB" id="2747330at2759"/>
<keyword evidence="9" id="KW-1185">Reference proteome</keyword>
<name>A0A0D7A016_9AGAR</name>
<sequence>MPLAVAQISSVVASPVLPGPQFGHKVRLSRRGMRQKPPVDDTGNIRIFDAAPVQLEIKGIFVKYEQAASFLNGIGLVPQRDMSDYVPISAHSTKDTPVIIIDSDSPDNITTSSVDPWNITLSAEDILPPSDHAPSVPLLPGPERGTVMPMKDYMWGALDVLYYGSMKVGSPSQYFTVDIDTGSADTWIPLSTDCPQCQPNTRQFFDPSASKTFNDTGSDVTISYGTGTVSGDICTDTFLVGQDLSVPDQCFVAVTDESDDFESGPNDGLMGLAFGTIAQTKKPTVFENMLDHRRVSAPLFSVHLERNKADGSEVCFGCYDISKTMGSITWIPVESKTYWCLTLDAITVNTDMTVLTDTIAAIDTGTTLIYVPNGLAAKFYAMISGARPAAEYGPEFFTYPCNSNIDIAFTFGTVHFKLNLFDFNLGRTSANSPDCVGGILALGNDFPSNLAIIGDEFLKSWYTTFDYSNGARVGFSPSINNKPR</sequence>
<dbReference type="Proteomes" id="UP000054144">
    <property type="component" value="Unassembled WGS sequence"/>
</dbReference>
<keyword evidence="3 6" id="KW-0064">Aspartyl protease</keyword>
<dbReference type="InterPro" id="IPR033121">
    <property type="entry name" value="PEPTIDASE_A1"/>
</dbReference>
<dbReference type="PANTHER" id="PTHR47966:SF51">
    <property type="entry name" value="BETA-SITE APP-CLEAVING ENZYME, ISOFORM A-RELATED"/>
    <property type="match status" value="1"/>
</dbReference>
<keyword evidence="4 6" id="KW-0378">Hydrolase</keyword>
<evidence type="ECO:0000256" key="2">
    <source>
        <dbReference type="ARBA" id="ARBA00022670"/>
    </source>
</evidence>
<evidence type="ECO:0000256" key="5">
    <source>
        <dbReference type="PIRSR" id="PIRSR601461-1"/>
    </source>
</evidence>
<dbReference type="PANTHER" id="PTHR47966">
    <property type="entry name" value="BETA-SITE APP-CLEAVING ENZYME, ISOFORM A-RELATED"/>
    <property type="match status" value="1"/>
</dbReference>
<evidence type="ECO:0000256" key="6">
    <source>
        <dbReference type="RuleBase" id="RU000454"/>
    </source>
</evidence>
<dbReference type="PRINTS" id="PR00792">
    <property type="entry name" value="PEPSIN"/>
</dbReference>
<dbReference type="Pfam" id="PF00026">
    <property type="entry name" value="Asp"/>
    <property type="match status" value="1"/>
</dbReference>
<dbReference type="InterPro" id="IPR001461">
    <property type="entry name" value="Aspartic_peptidase_A1"/>
</dbReference>
<dbReference type="EMBL" id="KN882092">
    <property type="protein sequence ID" value="KIY44362.1"/>
    <property type="molecule type" value="Genomic_DNA"/>
</dbReference>
<organism evidence="8 9">
    <name type="scientific">Fistulina hepatica ATCC 64428</name>
    <dbReference type="NCBI Taxonomy" id="1128425"/>
    <lineage>
        <taxon>Eukaryota</taxon>
        <taxon>Fungi</taxon>
        <taxon>Dikarya</taxon>
        <taxon>Basidiomycota</taxon>
        <taxon>Agaricomycotina</taxon>
        <taxon>Agaricomycetes</taxon>
        <taxon>Agaricomycetidae</taxon>
        <taxon>Agaricales</taxon>
        <taxon>Fistulinaceae</taxon>
        <taxon>Fistulina</taxon>
    </lineage>
</organism>
<dbReference type="CDD" id="cd05471">
    <property type="entry name" value="pepsin_like"/>
    <property type="match status" value="1"/>
</dbReference>
<reference evidence="8 9" key="1">
    <citation type="journal article" date="2015" name="Fungal Genet. Biol.">
        <title>Evolution of novel wood decay mechanisms in Agaricales revealed by the genome sequences of Fistulina hepatica and Cylindrobasidium torrendii.</title>
        <authorList>
            <person name="Floudas D."/>
            <person name="Held B.W."/>
            <person name="Riley R."/>
            <person name="Nagy L.G."/>
            <person name="Koehler G."/>
            <person name="Ransdell A.S."/>
            <person name="Younus H."/>
            <person name="Chow J."/>
            <person name="Chiniquy J."/>
            <person name="Lipzen A."/>
            <person name="Tritt A."/>
            <person name="Sun H."/>
            <person name="Haridas S."/>
            <person name="LaButti K."/>
            <person name="Ohm R.A."/>
            <person name="Kues U."/>
            <person name="Blanchette R.A."/>
            <person name="Grigoriev I.V."/>
            <person name="Minto R.E."/>
            <person name="Hibbett D.S."/>
        </authorList>
    </citation>
    <scope>NUCLEOTIDE SEQUENCE [LARGE SCALE GENOMIC DNA]</scope>
    <source>
        <strain evidence="8 9">ATCC 64428</strain>
    </source>
</reference>
<dbReference type="GO" id="GO:0006508">
    <property type="term" value="P:proteolysis"/>
    <property type="evidence" value="ECO:0007669"/>
    <property type="project" value="UniProtKB-KW"/>
</dbReference>
<evidence type="ECO:0000313" key="9">
    <source>
        <dbReference type="Proteomes" id="UP000054144"/>
    </source>
</evidence>
<feature type="active site" evidence="5">
    <location>
        <position position="180"/>
    </location>
</feature>
<evidence type="ECO:0000256" key="1">
    <source>
        <dbReference type="ARBA" id="ARBA00007447"/>
    </source>
</evidence>
<dbReference type="FunFam" id="2.40.70.10:FF:000115">
    <property type="entry name" value="Lysosomal aspartic protease"/>
    <property type="match status" value="1"/>
</dbReference>
<dbReference type="SUPFAM" id="SSF50630">
    <property type="entry name" value="Acid proteases"/>
    <property type="match status" value="1"/>
</dbReference>
<evidence type="ECO:0000256" key="4">
    <source>
        <dbReference type="ARBA" id="ARBA00022801"/>
    </source>
</evidence>
<dbReference type="Gene3D" id="2.40.70.10">
    <property type="entry name" value="Acid Proteases"/>
    <property type="match status" value="2"/>
</dbReference>
<dbReference type="InterPro" id="IPR001969">
    <property type="entry name" value="Aspartic_peptidase_AS"/>
</dbReference>
<dbReference type="PROSITE" id="PS00141">
    <property type="entry name" value="ASP_PROTEASE"/>
    <property type="match status" value="1"/>
</dbReference>
<evidence type="ECO:0000313" key="8">
    <source>
        <dbReference type="EMBL" id="KIY44362.1"/>
    </source>
</evidence>
<dbReference type="AlphaFoldDB" id="A0A0D7A016"/>